<protein>
    <recommendedName>
        <fullName evidence="5">CENP-V/GFA domain-containing protein</fullName>
    </recommendedName>
</protein>
<dbReference type="GO" id="GO:0046872">
    <property type="term" value="F:metal ion binding"/>
    <property type="evidence" value="ECO:0007669"/>
    <property type="project" value="UniProtKB-KW"/>
</dbReference>
<dbReference type="PANTHER" id="PTHR33337:SF40">
    <property type="entry name" value="CENP-V_GFA DOMAIN-CONTAINING PROTEIN-RELATED"/>
    <property type="match status" value="1"/>
</dbReference>
<comment type="similarity">
    <text evidence="1">Belongs to the Gfa family.</text>
</comment>
<sequence>MTDSEIRKGSCLCGENTFTIKGDPSIYVICHCVNCQKVTGSAFMSNGLFKEEDVDLTGCKRFTVYADSANKSGRTVHRHFCSVCGSNLDIHPDPNYVKGVVSIPMALIEGFQDWTPNNEFCEETKCPFVKELVTKPAEASTYTTFLQGKNL</sequence>
<evidence type="ECO:0000256" key="4">
    <source>
        <dbReference type="ARBA" id="ARBA00023239"/>
    </source>
</evidence>
<evidence type="ECO:0000313" key="6">
    <source>
        <dbReference type="EMBL" id="KAF5353081.1"/>
    </source>
</evidence>
<organism evidence="6 7">
    <name type="scientific">Tetrapyrgos nigripes</name>
    <dbReference type="NCBI Taxonomy" id="182062"/>
    <lineage>
        <taxon>Eukaryota</taxon>
        <taxon>Fungi</taxon>
        <taxon>Dikarya</taxon>
        <taxon>Basidiomycota</taxon>
        <taxon>Agaricomycotina</taxon>
        <taxon>Agaricomycetes</taxon>
        <taxon>Agaricomycetidae</taxon>
        <taxon>Agaricales</taxon>
        <taxon>Marasmiineae</taxon>
        <taxon>Marasmiaceae</taxon>
        <taxon>Tetrapyrgos</taxon>
    </lineage>
</organism>
<dbReference type="Pfam" id="PF04828">
    <property type="entry name" value="GFA"/>
    <property type="match status" value="1"/>
</dbReference>
<dbReference type="InterPro" id="IPR006913">
    <property type="entry name" value="CENP-V/GFA"/>
</dbReference>
<keyword evidence="2" id="KW-0479">Metal-binding</keyword>
<keyword evidence="4" id="KW-0456">Lyase</keyword>
<dbReference type="GO" id="GO:0016846">
    <property type="term" value="F:carbon-sulfur lyase activity"/>
    <property type="evidence" value="ECO:0007669"/>
    <property type="project" value="InterPro"/>
</dbReference>
<dbReference type="AlphaFoldDB" id="A0A8H5FXR6"/>
<evidence type="ECO:0000256" key="3">
    <source>
        <dbReference type="ARBA" id="ARBA00022833"/>
    </source>
</evidence>
<dbReference type="PROSITE" id="PS51891">
    <property type="entry name" value="CENP_V_GFA"/>
    <property type="match status" value="1"/>
</dbReference>
<accession>A0A8H5FXR6</accession>
<gene>
    <name evidence="6" type="ORF">D9758_008744</name>
</gene>
<dbReference type="OrthoDB" id="9985472at2759"/>
<dbReference type="InterPro" id="IPR011057">
    <property type="entry name" value="Mss4-like_sf"/>
</dbReference>
<feature type="domain" description="CENP-V/GFA" evidence="5">
    <location>
        <begin position="7"/>
        <end position="115"/>
    </location>
</feature>
<dbReference type="SUPFAM" id="SSF51316">
    <property type="entry name" value="Mss4-like"/>
    <property type="match status" value="1"/>
</dbReference>
<comment type="caution">
    <text evidence="6">The sequence shown here is derived from an EMBL/GenBank/DDBJ whole genome shotgun (WGS) entry which is preliminary data.</text>
</comment>
<keyword evidence="3" id="KW-0862">Zinc</keyword>
<evidence type="ECO:0000256" key="2">
    <source>
        <dbReference type="ARBA" id="ARBA00022723"/>
    </source>
</evidence>
<evidence type="ECO:0000256" key="1">
    <source>
        <dbReference type="ARBA" id="ARBA00005495"/>
    </source>
</evidence>
<proteinExistence type="inferred from homology"/>
<dbReference type="Proteomes" id="UP000559256">
    <property type="component" value="Unassembled WGS sequence"/>
</dbReference>
<dbReference type="EMBL" id="JAACJM010000064">
    <property type="protein sequence ID" value="KAF5353081.1"/>
    <property type="molecule type" value="Genomic_DNA"/>
</dbReference>
<name>A0A8H5FXR6_9AGAR</name>
<dbReference type="Gene3D" id="3.90.1590.10">
    <property type="entry name" value="glutathione-dependent formaldehyde- activating enzyme (gfa)"/>
    <property type="match status" value="1"/>
</dbReference>
<evidence type="ECO:0000313" key="7">
    <source>
        <dbReference type="Proteomes" id="UP000559256"/>
    </source>
</evidence>
<reference evidence="6 7" key="1">
    <citation type="journal article" date="2020" name="ISME J.">
        <title>Uncovering the hidden diversity of litter-decomposition mechanisms in mushroom-forming fungi.</title>
        <authorList>
            <person name="Floudas D."/>
            <person name="Bentzer J."/>
            <person name="Ahren D."/>
            <person name="Johansson T."/>
            <person name="Persson P."/>
            <person name="Tunlid A."/>
        </authorList>
    </citation>
    <scope>NUCLEOTIDE SEQUENCE [LARGE SCALE GENOMIC DNA]</scope>
    <source>
        <strain evidence="6 7">CBS 291.85</strain>
    </source>
</reference>
<dbReference type="PANTHER" id="PTHR33337">
    <property type="entry name" value="GFA DOMAIN-CONTAINING PROTEIN"/>
    <property type="match status" value="1"/>
</dbReference>
<keyword evidence="7" id="KW-1185">Reference proteome</keyword>
<evidence type="ECO:0000259" key="5">
    <source>
        <dbReference type="PROSITE" id="PS51891"/>
    </source>
</evidence>